<keyword evidence="14" id="KW-1185">Reference proteome</keyword>
<keyword evidence="7" id="KW-0862">Zinc</keyword>
<dbReference type="Proteomes" id="UP000296862">
    <property type="component" value="Chromosome"/>
</dbReference>
<dbReference type="AlphaFoldDB" id="A0A4P7PW96"/>
<gene>
    <name evidence="13" type="primary">htpX</name>
    <name evidence="13" type="ORF">GS03_02091</name>
</gene>
<dbReference type="RefSeq" id="WP_136152476.1">
    <property type="nucleotide sequence ID" value="NZ_CP038810.1"/>
</dbReference>
<keyword evidence="6 13" id="KW-0378">Hydrolase</keyword>
<dbReference type="InterPro" id="IPR050083">
    <property type="entry name" value="HtpX_protease"/>
</dbReference>
<comment type="cofactor">
    <cofactor evidence="1">
        <name>Zn(2+)</name>
        <dbReference type="ChEBI" id="CHEBI:29105"/>
    </cofactor>
</comment>
<evidence type="ECO:0000256" key="10">
    <source>
        <dbReference type="ARBA" id="ARBA00023136"/>
    </source>
</evidence>
<evidence type="ECO:0000256" key="11">
    <source>
        <dbReference type="SAM" id="Phobius"/>
    </source>
</evidence>
<keyword evidence="5" id="KW-0479">Metal-binding</keyword>
<keyword evidence="9" id="KW-0482">Metalloprotease</keyword>
<evidence type="ECO:0000256" key="1">
    <source>
        <dbReference type="ARBA" id="ARBA00001947"/>
    </source>
</evidence>
<sequence length="680" mass="79157">MSVVKVSSQFKAQAYKAVFSIILFTIVYFLFFLLSVGIFVGCCYAAAMIVAASPAFITIMLGIGLLGVGFFVMYFMIKFLFTKNKSDYSHLTEINIKNEPKLYQMIQDLVNEVETDFPKKVYLSSDVNASVFYDSSFWSMFFPVKKNLNIGMGLVNTSTVVELRGILAHEFGHFSQKSMRVGSYVYNVNRVIYNLLYDNDEYSEAMTTWASRSGYFALLIGIAIAFNKAIQYVLQFMYKIVNVSYMGLSREMEFHADEIAANVVGSEPMIHSMMRMNLTSDSFDRVLNYYESKINDSITTFNVYPQHLLATNLVATQNKIEIINNLPLVKEDYFEKFNKTKLIIKNQWASHPSTEERILAFKKLNIVLKTIDNRPANVLFKDIIKTQKLLTKKMFQNVEYPDSPIEEDVSSFLNTLEKEYVENKFPDAFNGYYDNYSMDAMDLEKLTEETSISAFEELFSNEKIELVYANNSQINDLETLKQIANKEFELKSFDYDGNKYKASEAQILVDNLNSTIENNKKLLRQNDNEIFKYFYQKAKQKTGESKLVKLYKDFILMDNQYKLKIQLYIDMINNFSFAYQQNQPDVINRNMKNFYGLEEKFKTELKSILNDELYQNVVTNDLREKCNKYLDDHLIYFGGGKYDDEAINSKNEIQNTYLFILQQSYFLKKKEILELQDSLR</sequence>
<keyword evidence="8 11" id="KW-1133">Transmembrane helix</keyword>
<evidence type="ECO:0000313" key="13">
    <source>
        <dbReference type="EMBL" id="QBZ98582.1"/>
    </source>
</evidence>
<name>A0A4P7PW96_9FLAO</name>
<dbReference type="OrthoDB" id="9789270at2"/>
<dbReference type="PANTHER" id="PTHR43221:SF2">
    <property type="entry name" value="PROTEASE HTPX HOMOLOG"/>
    <property type="match status" value="1"/>
</dbReference>
<dbReference type="Gene3D" id="3.30.2010.10">
    <property type="entry name" value="Metalloproteases ('zincins'), catalytic domain"/>
    <property type="match status" value="1"/>
</dbReference>
<evidence type="ECO:0000256" key="3">
    <source>
        <dbReference type="ARBA" id="ARBA00022670"/>
    </source>
</evidence>
<feature type="transmembrane region" description="Helical" evidence="11">
    <location>
        <begin position="55"/>
        <end position="77"/>
    </location>
</feature>
<dbReference type="GO" id="GO:0004222">
    <property type="term" value="F:metalloendopeptidase activity"/>
    <property type="evidence" value="ECO:0007669"/>
    <property type="project" value="InterPro"/>
</dbReference>
<dbReference type="EC" id="3.4.24.-" evidence="13"/>
<evidence type="ECO:0000256" key="4">
    <source>
        <dbReference type="ARBA" id="ARBA00022692"/>
    </source>
</evidence>
<evidence type="ECO:0000256" key="8">
    <source>
        <dbReference type="ARBA" id="ARBA00022989"/>
    </source>
</evidence>
<keyword evidence="2" id="KW-1003">Cell membrane</keyword>
<dbReference type="GO" id="GO:0006508">
    <property type="term" value="P:proteolysis"/>
    <property type="evidence" value="ECO:0007669"/>
    <property type="project" value="UniProtKB-KW"/>
</dbReference>
<proteinExistence type="predicted"/>
<accession>A0A4P7PW96</accession>
<dbReference type="GO" id="GO:0046872">
    <property type="term" value="F:metal ion binding"/>
    <property type="evidence" value="ECO:0007669"/>
    <property type="project" value="UniProtKB-KW"/>
</dbReference>
<dbReference type="KEGG" id="fsn:GS03_02091"/>
<feature type="domain" description="Peptidase M48" evidence="12">
    <location>
        <begin position="99"/>
        <end position="363"/>
    </location>
</feature>
<organism evidence="13 14">
    <name type="scientific">Flavobacterium sangjuense</name>
    <dbReference type="NCBI Taxonomy" id="2518177"/>
    <lineage>
        <taxon>Bacteria</taxon>
        <taxon>Pseudomonadati</taxon>
        <taxon>Bacteroidota</taxon>
        <taxon>Flavobacteriia</taxon>
        <taxon>Flavobacteriales</taxon>
        <taxon>Flavobacteriaceae</taxon>
        <taxon>Flavobacterium</taxon>
    </lineage>
</organism>
<dbReference type="EMBL" id="CP038810">
    <property type="protein sequence ID" value="QBZ98582.1"/>
    <property type="molecule type" value="Genomic_DNA"/>
</dbReference>
<keyword evidence="10 11" id="KW-0472">Membrane</keyword>
<dbReference type="Pfam" id="PF01435">
    <property type="entry name" value="Peptidase_M48"/>
    <property type="match status" value="1"/>
</dbReference>
<evidence type="ECO:0000256" key="2">
    <source>
        <dbReference type="ARBA" id="ARBA00022475"/>
    </source>
</evidence>
<reference evidence="13 14" key="1">
    <citation type="submission" date="2019-04" db="EMBL/GenBank/DDBJ databases">
        <title>Flavobacterium sp. GS03.</title>
        <authorList>
            <person name="Kim H."/>
        </authorList>
    </citation>
    <scope>NUCLEOTIDE SEQUENCE [LARGE SCALE GENOMIC DNA]</scope>
    <source>
        <strain evidence="13 14">GS03</strain>
    </source>
</reference>
<feature type="transmembrane region" description="Helical" evidence="11">
    <location>
        <begin position="21"/>
        <end position="49"/>
    </location>
</feature>
<evidence type="ECO:0000256" key="5">
    <source>
        <dbReference type="ARBA" id="ARBA00022723"/>
    </source>
</evidence>
<evidence type="ECO:0000256" key="9">
    <source>
        <dbReference type="ARBA" id="ARBA00023049"/>
    </source>
</evidence>
<dbReference type="InterPro" id="IPR001915">
    <property type="entry name" value="Peptidase_M48"/>
</dbReference>
<keyword evidence="3 13" id="KW-0645">Protease</keyword>
<dbReference type="CDD" id="cd07328">
    <property type="entry name" value="M48_Ste24p_like"/>
    <property type="match status" value="1"/>
</dbReference>
<evidence type="ECO:0000313" key="14">
    <source>
        <dbReference type="Proteomes" id="UP000296862"/>
    </source>
</evidence>
<evidence type="ECO:0000256" key="7">
    <source>
        <dbReference type="ARBA" id="ARBA00022833"/>
    </source>
</evidence>
<evidence type="ECO:0000256" key="6">
    <source>
        <dbReference type="ARBA" id="ARBA00022801"/>
    </source>
</evidence>
<evidence type="ECO:0000259" key="12">
    <source>
        <dbReference type="Pfam" id="PF01435"/>
    </source>
</evidence>
<dbReference type="PANTHER" id="PTHR43221">
    <property type="entry name" value="PROTEASE HTPX"/>
    <property type="match status" value="1"/>
</dbReference>
<keyword evidence="4 11" id="KW-0812">Transmembrane</keyword>
<protein>
    <submittedName>
        <fullName evidence="13">Protease HtpX</fullName>
        <ecNumber evidence="13">3.4.24.-</ecNumber>
    </submittedName>
</protein>
<feature type="transmembrane region" description="Helical" evidence="11">
    <location>
        <begin position="215"/>
        <end position="234"/>
    </location>
</feature>